<dbReference type="EMBL" id="BQFW01000004">
    <property type="protein sequence ID" value="GJJ70765.1"/>
    <property type="molecule type" value="Genomic_DNA"/>
</dbReference>
<evidence type="ECO:0000313" key="3">
    <source>
        <dbReference type="Proteomes" id="UP000827284"/>
    </source>
</evidence>
<evidence type="ECO:0000313" key="2">
    <source>
        <dbReference type="EMBL" id="GJJ70765.1"/>
    </source>
</evidence>
<feature type="compositionally biased region" description="Basic and acidic residues" evidence="1">
    <location>
        <begin position="645"/>
        <end position="657"/>
    </location>
</feature>
<feature type="region of interest" description="Disordered" evidence="1">
    <location>
        <begin position="1160"/>
        <end position="1307"/>
    </location>
</feature>
<feature type="region of interest" description="Disordered" evidence="1">
    <location>
        <begin position="246"/>
        <end position="282"/>
    </location>
</feature>
<feature type="compositionally biased region" description="Pro residues" evidence="1">
    <location>
        <begin position="1293"/>
        <end position="1302"/>
    </location>
</feature>
<feature type="compositionally biased region" description="Polar residues" evidence="1">
    <location>
        <begin position="606"/>
        <end position="623"/>
    </location>
</feature>
<feature type="compositionally biased region" description="Basic and acidic residues" evidence="1">
    <location>
        <begin position="273"/>
        <end position="282"/>
    </location>
</feature>
<dbReference type="PROSITE" id="PS00383">
    <property type="entry name" value="TYR_PHOSPHATASE_1"/>
    <property type="match status" value="1"/>
</dbReference>
<feature type="region of interest" description="Disordered" evidence="1">
    <location>
        <begin position="81"/>
        <end position="171"/>
    </location>
</feature>
<feature type="region of interest" description="Disordered" evidence="1">
    <location>
        <begin position="842"/>
        <end position="938"/>
    </location>
</feature>
<gene>
    <name evidence="2" type="ORF">EMPS_03115</name>
</gene>
<dbReference type="GO" id="GO:0004438">
    <property type="term" value="F:phosphatidylinositol-3-phosphate phosphatase activity"/>
    <property type="evidence" value="ECO:0007669"/>
    <property type="project" value="InterPro"/>
</dbReference>
<feature type="compositionally biased region" description="Polar residues" evidence="1">
    <location>
        <begin position="679"/>
        <end position="698"/>
    </location>
</feature>
<feature type="region of interest" description="Disordered" evidence="1">
    <location>
        <begin position="603"/>
        <end position="727"/>
    </location>
</feature>
<protein>
    <submittedName>
        <fullName evidence="2">Myotubularin-related protein 14</fullName>
    </submittedName>
</protein>
<feature type="compositionally biased region" description="Polar residues" evidence="1">
    <location>
        <begin position="1443"/>
        <end position="1455"/>
    </location>
</feature>
<accession>A0A9P3LUK7</accession>
<feature type="compositionally biased region" description="Low complexity" evidence="1">
    <location>
        <begin position="1570"/>
        <end position="1585"/>
    </location>
</feature>
<feature type="compositionally biased region" description="Low complexity" evidence="1">
    <location>
        <begin position="1657"/>
        <end position="1697"/>
    </location>
</feature>
<name>A0A9P3LUK7_9FUNG</name>
<keyword evidence="3" id="KW-1185">Reference proteome</keyword>
<feature type="compositionally biased region" description="Low complexity" evidence="1">
    <location>
        <begin position="116"/>
        <end position="127"/>
    </location>
</feature>
<dbReference type="Proteomes" id="UP000827284">
    <property type="component" value="Unassembled WGS sequence"/>
</dbReference>
<feature type="compositionally biased region" description="Polar residues" evidence="1">
    <location>
        <begin position="1643"/>
        <end position="1652"/>
    </location>
</feature>
<feature type="compositionally biased region" description="Basic and acidic residues" evidence="1">
    <location>
        <begin position="1711"/>
        <end position="1722"/>
    </location>
</feature>
<dbReference type="PANTHER" id="PTHR13524:SF2">
    <property type="entry name" value="MYOTUBULARIN-RELATED PROTEIN 14"/>
    <property type="match status" value="1"/>
</dbReference>
<feature type="compositionally biased region" description="Gly residues" evidence="1">
    <location>
        <begin position="1418"/>
        <end position="1432"/>
    </location>
</feature>
<feature type="region of interest" description="Disordered" evidence="1">
    <location>
        <begin position="1643"/>
        <end position="1731"/>
    </location>
</feature>
<dbReference type="PANTHER" id="PTHR13524">
    <property type="entry name" value="MYOTUBULARIN-RELATED"/>
    <property type="match status" value="1"/>
</dbReference>
<dbReference type="InterPro" id="IPR039802">
    <property type="entry name" value="MTMR14"/>
</dbReference>
<reference evidence="2" key="1">
    <citation type="submission" date="2021-11" db="EMBL/GenBank/DDBJ databases">
        <authorList>
            <person name="Herlambang A."/>
            <person name="Guo Y."/>
            <person name="Takashima Y."/>
            <person name="Nishizawa T."/>
        </authorList>
    </citation>
    <scope>NUCLEOTIDE SEQUENCE</scope>
    <source>
        <strain evidence="2">E1425</strain>
    </source>
</reference>
<feature type="compositionally biased region" description="Basic and acidic residues" evidence="1">
    <location>
        <begin position="1168"/>
        <end position="1177"/>
    </location>
</feature>
<reference evidence="2" key="2">
    <citation type="journal article" date="2022" name="Microbiol. Resour. Announc.">
        <title>Whole-Genome Sequence of Entomortierella parvispora E1425, a Mucoromycotan Fungus Associated with Burkholderiaceae-Related Endosymbiotic Bacteria.</title>
        <authorList>
            <person name="Herlambang A."/>
            <person name="Guo Y."/>
            <person name="Takashima Y."/>
            <person name="Narisawa K."/>
            <person name="Ohta H."/>
            <person name="Nishizawa T."/>
        </authorList>
    </citation>
    <scope>NUCLEOTIDE SEQUENCE</scope>
    <source>
        <strain evidence="2">E1425</strain>
    </source>
</reference>
<feature type="compositionally biased region" description="Acidic residues" evidence="1">
    <location>
        <begin position="893"/>
        <end position="915"/>
    </location>
</feature>
<feature type="compositionally biased region" description="Polar residues" evidence="1">
    <location>
        <begin position="1515"/>
        <end position="1525"/>
    </location>
</feature>
<proteinExistence type="predicted"/>
<feature type="region of interest" description="Disordered" evidence="1">
    <location>
        <begin position="1504"/>
        <end position="1612"/>
    </location>
</feature>
<feature type="compositionally biased region" description="Polar residues" evidence="1">
    <location>
        <begin position="1594"/>
        <end position="1612"/>
    </location>
</feature>
<feature type="compositionally biased region" description="Polar residues" evidence="1">
    <location>
        <begin position="1097"/>
        <end position="1109"/>
    </location>
</feature>
<dbReference type="InterPro" id="IPR016130">
    <property type="entry name" value="Tyr_Pase_AS"/>
</dbReference>
<comment type="caution">
    <text evidence="2">The sequence shown here is derived from an EMBL/GenBank/DDBJ whole genome shotgun (WGS) entry which is preliminary data.</text>
</comment>
<feature type="region of interest" description="Disordered" evidence="1">
    <location>
        <begin position="1393"/>
        <end position="1468"/>
    </location>
</feature>
<feature type="compositionally biased region" description="Polar residues" evidence="1">
    <location>
        <begin position="1535"/>
        <end position="1547"/>
    </location>
</feature>
<feature type="compositionally biased region" description="Basic and acidic residues" evidence="1">
    <location>
        <begin position="148"/>
        <end position="169"/>
    </location>
</feature>
<sequence length="1731" mass="186893">MSSNLCQQSQAHRLYSLYLHYDASHAAKHEDPECKAVLQHCFALFEKDYVVGTVPNHNGQLCPSYPSELAILEKPRHLAQRVDGPGKADMQESNKGQSRSIQGDVASIPTEPSHPTPAASLLTSTSSRIHPFNSSVSPRFATQNRGTTADKNEGDNNHNSQHEPVHSESMDNSMIEEGDQSFDLGESGMMSFQDIKTELDFIHHPSPLKNPAKDSDRSSRRHILPFPFRIPRTEESKNYAVKEYVEPSSTAAAPSNSIDNNDSNSNNSGNADTKPDKDKVNDTQELSKQFEKSHFARVRARFVIPCILVRGKNICRSATLSNEVEVFMHSFNQKFNELNQKRKMFLYGTGEKSPDKGDRESSLERQRLEDIELLHRLGVTYINDLMVENRKVKYGLKVTSSEKVDSFGRYSKFKLVATPYPGVEFFQKFKANKYSARKLCFDWSQNFADAELQLPPGHMDNLGIRWRDYKGWDLIELTQNYLRLYLSHIADDSTSDQRLPHEAQDQARSQRGLLIHCISGWDRTPLFISLLRISLWADGEAHQSLSAAEILYLTMGYDWFLFNHLLADRSQRGEDIFYFCFYFLKFIYGDEFSLKSVSDLKDSGNGRAQTNKSNRAPTVSPSPFSRDLGRVRDSDFGSASPPMDGESHGNICDECRTTRRMSMEPLGRDMVPRRGSAQDVASSTDGKPSSWQLVTLSTPPRGDRHGSPRAPFVPTLPTIGKASGSPLGGNRKVFPAIGFADDKRFSNTDSAAKNFNTSTTTTTTTTSTSPFLVSEGRSHLGSFNARRSSSSSIPELFLEESKRQVAAAAAGGVPVNSSVFQNTASNVELSRLATSPNLFAASRPQDAVEGETSVGSQGDESLLERQRTPRKRASTFDGGLLLSNEPGARASSDEENCDDIEEDLTSGDEDTAEDNLEGHPEVAQTATHASDESKLSPASAAATQSQICQVCHHSFVPKAASGGLEAEDRSSHSDLMGNSPNSVLHGHSKHMRPQCAKMGPIESMRDEGLVYGGQDMDYLCHPGFQQSQPDECDRDEGMFQLEIEDSGKGSLGMADDCRCDNQPNTRHSAYLGRGSCSGSPKCSASKSDSIASSSPSTERNLNLAGNRSPTPVHPDDECLDGDENESLWDETSTVDYGYSPGSILNGFGLGLTKYPTETEDDLGLGLDDSLRADGVGEDRDDQEDDDDDEEDDVDDDDDDDETDVSDRLRKRRGGAKASHSDHDQLFMPSLQGVFSNTGRHADRARGSSSTGTKSAKDTRNTTATLGPSTGSEHTGQFSRLQEGTSPASFDSLPPRPPSPPKPLTRRQKLRQLRRLFMDIRDEIGDGSRPPSVILDTKSSTRGAAAVGGLSIGSVGPLDDGGRSLKAESFSDDPSFQYRSPIATAAAFANRLHHGSGSSAGYPEPESSNQPFFSRSRVGSGGGIGSGGIGSGGILSPVAKHTTKQQLQPSLQGNNPMNPPASGRKSPFEWAAAAASSAAASITSSASGIVTGGFGGNGNNGNGGYNGSNHGNSNNDFTVASASNFGGSRFEHRSGPSGSSHYSRQFTMPSPHIPSPQGQQPSHHNHQSRYSGSTSHFKTSTTGTTTPPMDPFAYESTTSVTSSGTKQSPNLVFSSRFDAGQGTTRRQSMTAAGAAAMNISHSKTTGAGETYSSGGAGSPVLSMSSPSRLRSSGHGFGGSHHSSASSSTTGMTVPVSTASGGGVGSATPASMHIREKGGEHNGRWDWMPGIFA</sequence>
<feature type="compositionally biased region" description="Acidic residues" evidence="1">
    <location>
        <begin position="1178"/>
        <end position="1203"/>
    </location>
</feature>
<feature type="region of interest" description="Disordered" evidence="1">
    <location>
        <begin position="1069"/>
        <end position="1124"/>
    </location>
</feature>
<dbReference type="OrthoDB" id="2408718at2759"/>
<dbReference type="InterPro" id="IPR029021">
    <property type="entry name" value="Prot-tyrosine_phosphatase-like"/>
</dbReference>
<feature type="compositionally biased region" description="Polar residues" evidence="1">
    <location>
        <begin position="132"/>
        <end position="147"/>
    </location>
</feature>
<dbReference type="SUPFAM" id="SSF52799">
    <property type="entry name" value="(Phosphotyrosine protein) phosphatases II"/>
    <property type="match status" value="1"/>
</dbReference>
<feature type="compositionally biased region" description="Low complexity" evidence="1">
    <location>
        <begin position="251"/>
        <end position="272"/>
    </location>
</feature>
<organism evidence="2 3">
    <name type="scientific">Entomortierella parvispora</name>
    <dbReference type="NCBI Taxonomy" id="205924"/>
    <lineage>
        <taxon>Eukaryota</taxon>
        <taxon>Fungi</taxon>
        <taxon>Fungi incertae sedis</taxon>
        <taxon>Mucoromycota</taxon>
        <taxon>Mortierellomycotina</taxon>
        <taxon>Mortierellomycetes</taxon>
        <taxon>Mortierellales</taxon>
        <taxon>Mortierellaceae</taxon>
        <taxon>Entomortierella</taxon>
    </lineage>
</organism>
<feature type="compositionally biased region" description="Polar residues" evidence="1">
    <location>
        <begin position="1260"/>
        <end position="1288"/>
    </location>
</feature>
<evidence type="ECO:0000256" key="1">
    <source>
        <dbReference type="SAM" id="MobiDB-lite"/>
    </source>
</evidence>
<feature type="compositionally biased region" description="Low complexity" evidence="1">
    <location>
        <begin position="1083"/>
        <end position="1096"/>
    </location>
</feature>